<dbReference type="KEGG" id="pmac:106711854"/>
<keyword evidence="13" id="KW-1185">Reference proteome</keyword>
<dbReference type="Pfam" id="PF00096">
    <property type="entry name" value="zf-C2H2"/>
    <property type="match status" value="2"/>
</dbReference>
<dbReference type="InterPro" id="IPR050636">
    <property type="entry name" value="C2H2-ZF_domain-containing"/>
</dbReference>
<dbReference type="PROSITE" id="PS00028">
    <property type="entry name" value="ZINC_FINGER_C2H2_1"/>
    <property type="match status" value="11"/>
</dbReference>
<dbReference type="InterPro" id="IPR036236">
    <property type="entry name" value="Znf_C2H2_sf"/>
</dbReference>
<dbReference type="InterPro" id="IPR013087">
    <property type="entry name" value="Znf_C2H2_type"/>
</dbReference>
<dbReference type="PROSITE" id="PS50157">
    <property type="entry name" value="ZINC_FINGER_C2H2_2"/>
    <property type="match status" value="8"/>
</dbReference>
<sequence>MASPTHLDSASKTDQSKKLTTIEIVGGIHCHICQSTFQNKKDYDTHYVKHEVNKAAIVYTCVVCNQSISGYPSFRGHCYTKHVIKSKFKCDHCHKEFSKFIALKEHINTQHNFNCRSCNKNFNSKKEWQIHQIVHNTDNPPYNCQSCNKQINSVDSCEDHISLHSSFIYMCPICGKNETKKHEAVIHLRQHFKDEEINENSLNVEEIPPDDIIENLGGISCCICFTVHKNRLAFDAHFSLKHGELDIVYTCNKCEKQCEKYSIFANHCYYHYMKNRFKCDHCLKTFARPSLLAVHTEAYHGARAHEPTEKPFACARCDRRFATQRAMRTHLREQHDITCVPCPHGCDDIFQTPKELTLHLLSHDESQMRCRVCGLLFTTLSSCEKHLEAHRKTIHKCPICNKNYGEKHMVRKHISKHFETVIHICKVCGKIYNAKNRLVEHSKTHAEVKEHTCSRCGKGFSGRQHLQQHMNTHAGLKPYKCDACPKTFASYPNWMKHMQRIHNIKGKLKKVNEAPLESNSENSTDVSGAQASPINTITSETSDTNIDAEAETNKSVSDDSTMESDSIDPVVIENDMQIFEAADMCTDVLAESTSLFTPESIDECLVTESSSTGDYPREYGPEFNSGLEGDGFGFIDLEERDLPHIDPRLTVRLAHQPHQPHHAAYVPAHHHTYTPEYVPVYVPEYAPTHDTNVHTDANYEPTKWEPLITKVYNEYAYGDNLLSLMNTDIY</sequence>
<gene>
    <name evidence="12" type="ORF">RR48_03688</name>
</gene>
<protein>
    <submittedName>
        <fullName evidence="12">Zinc finger protein 26</fullName>
    </submittedName>
</protein>
<reference evidence="12 13" key="1">
    <citation type="journal article" date="2015" name="Nat. Commun.">
        <title>Outbred genome sequencing and CRISPR/Cas9 gene editing in butterflies.</title>
        <authorList>
            <person name="Li X."/>
            <person name="Fan D."/>
            <person name="Zhang W."/>
            <person name="Liu G."/>
            <person name="Zhang L."/>
            <person name="Zhao L."/>
            <person name="Fang X."/>
            <person name="Chen L."/>
            <person name="Dong Y."/>
            <person name="Chen Y."/>
            <person name="Ding Y."/>
            <person name="Zhao R."/>
            <person name="Feng M."/>
            <person name="Zhu Y."/>
            <person name="Feng Y."/>
            <person name="Jiang X."/>
            <person name="Zhu D."/>
            <person name="Xiang H."/>
            <person name="Feng X."/>
            <person name="Li S."/>
            <person name="Wang J."/>
            <person name="Zhang G."/>
            <person name="Kronforst M.R."/>
            <person name="Wang W."/>
        </authorList>
    </citation>
    <scope>NUCLEOTIDE SEQUENCE [LARGE SCALE GENOMIC DNA]</scope>
    <source>
        <strain evidence="12">Ya'a_city_454_Pm</strain>
        <tissue evidence="12">Whole body</tissue>
    </source>
</reference>
<feature type="domain" description="C2H2-type" evidence="11">
    <location>
        <begin position="451"/>
        <end position="478"/>
    </location>
</feature>
<accession>A0A0N1IP86</accession>
<keyword evidence="6" id="KW-0805">Transcription regulation</keyword>
<evidence type="ECO:0000256" key="8">
    <source>
        <dbReference type="ARBA" id="ARBA00023242"/>
    </source>
</evidence>
<dbReference type="SUPFAM" id="SSF57667">
    <property type="entry name" value="beta-beta-alpha zinc fingers"/>
    <property type="match status" value="7"/>
</dbReference>
<dbReference type="EMBL" id="KQ460542">
    <property type="protein sequence ID" value="KPJ14138.1"/>
    <property type="molecule type" value="Genomic_DNA"/>
</dbReference>
<evidence type="ECO:0000259" key="11">
    <source>
        <dbReference type="PROSITE" id="PS50157"/>
    </source>
</evidence>
<feature type="compositionally biased region" description="Polar residues" evidence="10">
    <location>
        <begin position="517"/>
        <end position="545"/>
    </location>
</feature>
<evidence type="ECO:0000256" key="10">
    <source>
        <dbReference type="SAM" id="MobiDB-lite"/>
    </source>
</evidence>
<feature type="domain" description="C2H2-type" evidence="11">
    <location>
        <begin position="312"/>
        <end position="335"/>
    </location>
</feature>
<comment type="subcellular location">
    <subcellularLocation>
        <location evidence="1">Nucleus</location>
    </subcellularLocation>
</comment>
<evidence type="ECO:0000256" key="2">
    <source>
        <dbReference type="ARBA" id="ARBA00022723"/>
    </source>
</evidence>
<name>A0A0N1IP86_PAPMA</name>
<proteinExistence type="predicted"/>
<dbReference type="GO" id="GO:0008270">
    <property type="term" value="F:zinc ion binding"/>
    <property type="evidence" value="ECO:0007669"/>
    <property type="project" value="UniProtKB-KW"/>
</dbReference>
<feature type="domain" description="C2H2-type" evidence="11">
    <location>
        <begin position="479"/>
        <end position="507"/>
    </location>
</feature>
<feature type="region of interest" description="Disordered" evidence="10">
    <location>
        <begin position="513"/>
        <end position="564"/>
    </location>
</feature>
<evidence type="ECO:0000256" key="1">
    <source>
        <dbReference type="ARBA" id="ARBA00004123"/>
    </source>
</evidence>
<dbReference type="Proteomes" id="UP000053240">
    <property type="component" value="Unassembled WGS sequence"/>
</dbReference>
<keyword evidence="2" id="KW-0479">Metal-binding</keyword>
<dbReference type="AlphaFoldDB" id="A0A0N1IP86"/>
<keyword evidence="3" id="KW-0677">Repeat</keyword>
<dbReference type="InParanoid" id="A0A0N1IP86"/>
<evidence type="ECO:0000256" key="9">
    <source>
        <dbReference type="PROSITE-ProRule" id="PRU00042"/>
    </source>
</evidence>
<keyword evidence="8" id="KW-0539">Nucleus</keyword>
<feature type="domain" description="C2H2-type" evidence="11">
    <location>
        <begin position="169"/>
        <end position="196"/>
    </location>
</feature>
<feature type="domain" description="C2H2-type" evidence="11">
    <location>
        <begin position="277"/>
        <end position="304"/>
    </location>
</feature>
<dbReference type="GO" id="GO:0005634">
    <property type="term" value="C:nucleus"/>
    <property type="evidence" value="ECO:0007669"/>
    <property type="project" value="UniProtKB-SubCell"/>
</dbReference>
<feature type="domain" description="C2H2-type" evidence="11">
    <location>
        <begin position="88"/>
        <end position="111"/>
    </location>
</feature>
<evidence type="ECO:0000256" key="4">
    <source>
        <dbReference type="ARBA" id="ARBA00022771"/>
    </source>
</evidence>
<keyword evidence="7" id="KW-0804">Transcription</keyword>
<dbReference type="PANTHER" id="PTHR47772">
    <property type="entry name" value="ZINC FINGER PROTEIN 200"/>
    <property type="match status" value="1"/>
</dbReference>
<evidence type="ECO:0000256" key="5">
    <source>
        <dbReference type="ARBA" id="ARBA00022833"/>
    </source>
</evidence>
<evidence type="ECO:0000256" key="3">
    <source>
        <dbReference type="ARBA" id="ARBA00022737"/>
    </source>
</evidence>
<dbReference type="Gene3D" id="3.30.160.60">
    <property type="entry name" value="Classic Zinc Finger"/>
    <property type="match status" value="8"/>
</dbReference>
<keyword evidence="4 9" id="KW-0863">Zinc-finger</keyword>
<keyword evidence="5" id="KW-0862">Zinc</keyword>
<feature type="domain" description="C2H2-type" evidence="11">
    <location>
        <begin position="113"/>
        <end position="140"/>
    </location>
</feature>
<evidence type="ECO:0000256" key="6">
    <source>
        <dbReference type="ARBA" id="ARBA00023015"/>
    </source>
</evidence>
<dbReference type="SMART" id="SM00355">
    <property type="entry name" value="ZnF_C2H2"/>
    <property type="match status" value="16"/>
</dbReference>
<evidence type="ECO:0000256" key="7">
    <source>
        <dbReference type="ARBA" id="ARBA00023163"/>
    </source>
</evidence>
<feature type="domain" description="C2H2-type" evidence="11">
    <location>
        <begin position="423"/>
        <end position="450"/>
    </location>
</feature>
<dbReference type="PANTHER" id="PTHR47772:SF13">
    <property type="entry name" value="GASTRULA ZINC FINGER PROTEIN XLCGF49.1-LIKE-RELATED"/>
    <property type="match status" value="1"/>
</dbReference>
<evidence type="ECO:0000313" key="13">
    <source>
        <dbReference type="Proteomes" id="UP000053240"/>
    </source>
</evidence>
<dbReference type="FunFam" id="3.30.160.60:FF:000100">
    <property type="entry name" value="Zinc finger 45-like"/>
    <property type="match status" value="1"/>
</dbReference>
<organism evidence="12 13">
    <name type="scientific">Papilio machaon</name>
    <name type="common">Old World swallowtail butterfly</name>
    <dbReference type="NCBI Taxonomy" id="76193"/>
    <lineage>
        <taxon>Eukaryota</taxon>
        <taxon>Metazoa</taxon>
        <taxon>Ecdysozoa</taxon>
        <taxon>Arthropoda</taxon>
        <taxon>Hexapoda</taxon>
        <taxon>Insecta</taxon>
        <taxon>Pterygota</taxon>
        <taxon>Neoptera</taxon>
        <taxon>Endopterygota</taxon>
        <taxon>Lepidoptera</taxon>
        <taxon>Glossata</taxon>
        <taxon>Ditrysia</taxon>
        <taxon>Papilionoidea</taxon>
        <taxon>Papilionidae</taxon>
        <taxon>Papilioninae</taxon>
        <taxon>Papilio</taxon>
    </lineage>
</organism>
<evidence type="ECO:0000313" key="12">
    <source>
        <dbReference type="EMBL" id="KPJ14138.1"/>
    </source>
</evidence>
<dbReference type="Pfam" id="PF13912">
    <property type="entry name" value="zf-C2H2_6"/>
    <property type="match status" value="2"/>
</dbReference>